<protein>
    <recommendedName>
        <fullName evidence="1">Alpha-ribazole phosphatase</fullName>
        <ecNumber evidence="1">3.1.3.73</ecNumber>
    </recommendedName>
</protein>
<reference evidence="5" key="1">
    <citation type="submission" date="2011-11" db="EMBL/GenBank/DDBJ databases">
        <title>Complete sequence of Desulfosporosinus orientis DSM 765.</title>
        <authorList>
            <person name="Lucas S."/>
            <person name="Han J."/>
            <person name="Lapidus A."/>
            <person name="Cheng J.-F."/>
            <person name="Goodwin L."/>
            <person name="Pitluck S."/>
            <person name="Peters L."/>
            <person name="Ovchinnikova G."/>
            <person name="Teshima H."/>
            <person name="Detter J.C."/>
            <person name="Han C."/>
            <person name="Tapia R."/>
            <person name="Land M."/>
            <person name="Hauser L."/>
            <person name="Kyrpides N."/>
            <person name="Ivanova N."/>
            <person name="Pagani I."/>
            <person name="Pester M."/>
            <person name="Spring S."/>
            <person name="Ollivier B."/>
            <person name="Rattei T."/>
            <person name="Klenk H.-P."/>
            <person name="Wagner M."/>
            <person name="Loy A."/>
            <person name="Woyke T."/>
        </authorList>
    </citation>
    <scope>NUCLEOTIDE SEQUENCE [LARGE SCALE GENOMIC DNA]</scope>
    <source>
        <strain evidence="5">ATCC 19365 / DSM 765 / NCIMB 8382 / VKM B-1628</strain>
    </source>
</reference>
<dbReference type="STRING" id="768706.Desor_1282"/>
<dbReference type="SMART" id="SM00855">
    <property type="entry name" value="PGAM"/>
    <property type="match status" value="1"/>
</dbReference>
<dbReference type="GO" id="GO:0043755">
    <property type="term" value="F:alpha-ribazole phosphatase activity"/>
    <property type="evidence" value="ECO:0007669"/>
    <property type="project" value="UniProtKB-UniRule"/>
</dbReference>
<dbReference type="InterPro" id="IPR050275">
    <property type="entry name" value="PGM_Phosphatase"/>
</dbReference>
<evidence type="ECO:0000313" key="5">
    <source>
        <dbReference type="Proteomes" id="UP000006346"/>
    </source>
</evidence>
<dbReference type="InterPro" id="IPR029033">
    <property type="entry name" value="His_PPase_superfam"/>
</dbReference>
<dbReference type="eggNOG" id="COG0406">
    <property type="taxonomic scope" value="Bacteria"/>
</dbReference>
<dbReference type="PATRIC" id="fig|768706.3.peg.1264"/>
<feature type="binding site" evidence="3">
    <location>
        <position position="65"/>
    </location>
    <ligand>
        <name>substrate</name>
    </ligand>
</feature>
<dbReference type="SUPFAM" id="SSF53254">
    <property type="entry name" value="Phosphoglycerate mutase-like"/>
    <property type="match status" value="1"/>
</dbReference>
<evidence type="ECO:0000256" key="3">
    <source>
        <dbReference type="PIRSR" id="PIRSR613078-2"/>
    </source>
</evidence>
<proteinExistence type="predicted"/>
<dbReference type="InterPro" id="IPR017578">
    <property type="entry name" value="Ribazole_CobC"/>
</dbReference>
<name>G7WEQ3_DESOD</name>
<dbReference type="AlphaFoldDB" id="G7WEQ3"/>
<organism evidence="4 5">
    <name type="scientific">Desulfosporosinus orientis (strain ATCC 19365 / DSM 765 / NCIMB 8382 / VKM B-1628 / Singapore I)</name>
    <name type="common">Desulfotomaculum orientis</name>
    <dbReference type="NCBI Taxonomy" id="768706"/>
    <lineage>
        <taxon>Bacteria</taxon>
        <taxon>Bacillati</taxon>
        <taxon>Bacillota</taxon>
        <taxon>Clostridia</taxon>
        <taxon>Eubacteriales</taxon>
        <taxon>Desulfitobacteriaceae</taxon>
        <taxon>Desulfosporosinus</taxon>
    </lineage>
</organism>
<dbReference type="HOGENOM" id="CLU_033323_8_4_9"/>
<keyword evidence="5" id="KW-1185">Reference proteome</keyword>
<dbReference type="NCBIfam" id="TIGR03162">
    <property type="entry name" value="ribazole_cobC"/>
    <property type="match status" value="1"/>
</dbReference>
<dbReference type="EMBL" id="CP003108">
    <property type="protein sequence ID" value="AET66944.1"/>
    <property type="molecule type" value="Genomic_DNA"/>
</dbReference>
<dbReference type="KEGG" id="dor:Desor_1282"/>
<feature type="active site" description="Proton donor/acceptor" evidence="2">
    <location>
        <position position="89"/>
    </location>
</feature>
<dbReference type="Gene3D" id="3.40.50.1240">
    <property type="entry name" value="Phosphoglycerate mutase-like"/>
    <property type="match status" value="1"/>
</dbReference>
<dbReference type="CDD" id="cd07067">
    <property type="entry name" value="HP_PGM_like"/>
    <property type="match status" value="1"/>
</dbReference>
<feature type="active site" description="Tele-phosphohistidine intermediate" evidence="2">
    <location>
        <position position="16"/>
    </location>
</feature>
<dbReference type="RefSeq" id="WP_014183765.1">
    <property type="nucleotide sequence ID" value="NC_016584.1"/>
</dbReference>
<sequence length="212" mass="23941">MSMKRHEKKLIFLLRHGDIGQCKEKRYISQSDNPLSALGVKQASLLKEFFSRVPLGSIYCSDLDRSRQTAGIIAAAHPIHPIALEELREINMGDWEGKTFSEISAKYPKAFQERGENIAGYSPPRGESFSDCGRRVIPAFERLSESAERPILIVGHAGVNRVILCYVLGIPLDNLFRLEQSYGCINLICKEGSQYRLKSFNDNINSDLYKMD</sequence>
<gene>
    <name evidence="4" type="ordered locus">Desor_1282</name>
</gene>
<dbReference type="Pfam" id="PF00300">
    <property type="entry name" value="His_Phos_1"/>
    <property type="match status" value="1"/>
</dbReference>
<dbReference type="Proteomes" id="UP000006346">
    <property type="component" value="Chromosome"/>
</dbReference>
<dbReference type="EC" id="3.1.3.73" evidence="1"/>
<evidence type="ECO:0000256" key="2">
    <source>
        <dbReference type="PIRSR" id="PIRSR613078-1"/>
    </source>
</evidence>
<accession>G7WEQ3</accession>
<dbReference type="InterPro" id="IPR013078">
    <property type="entry name" value="His_Pase_superF_clade-1"/>
</dbReference>
<evidence type="ECO:0000256" key="1">
    <source>
        <dbReference type="NCBIfam" id="TIGR03162"/>
    </source>
</evidence>
<evidence type="ECO:0000313" key="4">
    <source>
        <dbReference type="EMBL" id="AET66944.1"/>
    </source>
</evidence>
<dbReference type="GO" id="GO:0009236">
    <property type="term" value="P:cobalamin biosynthetic process"/>
    <property type="evidence" value="ECO:0007669"/>
    <property type="project" value="UniProtKB-UniRule"/>
</dbReference>
<reference evidence="4 5" key="2">
    <citation type="journal article" date="2012" name="J. Bacteriol.">
        <title>Complete genome sequences of Desulfosporosinus orientis DSM765T, Desulfosporosinus youngiae DSM17734T, Desulfosporosinus meridiei DSM13257T, and Desulfosporosinus acidiphilus DSM22704T.</title>
        <authorList>
            <person name="Pester M."/>
            <person name="Brambilla E."/>
            <person name="Alazard D."/>
            <person name="Rattei T."/>
            <person name="Weinmaier T."/>
            <person name="Han J."/>
            <person name="Lucas S."/>
            <person name="Lapidus A."/>
            <person name="Cheng J.F."/>
            <person name="Goodwin L."/>
            <person name="Pitluck S."/>
            <person name="Peters L."/>
            <person name="Ovchinnikova G."/>
            <person name="Teshima H."/>
            <person name="Detter J.C."/>
            <person name="Han C.S."/>
            <person name="Tapia R."/>
            <person name="Land M.L."/>
            <person name="Hauser L."/>
            <person name="Kyrpides N.C."/>
            <person name="Ivanova N.N."/>
            <person name="Pagani I."/>
            <person name="Huntmann M."/>
            <person name="Wei C.L."/>
            <person name="Davenport K.W."/>
            <person name="Daligault H."/>
            <person name="Chain P.S."/>
            <person name="Chen A."/>
            <person name="Mavromatis K."/>
            <person name="Markowitz V."/>
            <person name="Szeto E."/>
            <person name="Mikhailova N."/>
            <person name="Pati A."/>
            <person name="Wagner M."/>
            <person name="Woyke T."/>
            <person name="Ollivier B."/>
            <person name="Klenk H.P."/>
            <person name="Spring S."/>
            <person name="Loy A."/>
        </authorList>
    </citation>
    <scope>NUCLEOTIDE SEQUENCE [LARGE SCALE GENOMIC DNA]</scope>
    <source>
        <strain evidence="5">ATCC 19365 / DSM 765 / NCIMB 8382 / VKM B-1628</strain>
    </source>
</reference>
<dbReference type="PANTHER" id="PTHR48100">
    <property type="entry name" value="BROAD-SPECIFICITY PHOSPHATASE YOR283W-RELATED"/>
    <property type="match status" value="1"/>
</dbReference>
<dbReference type="PIRSF" id="PIRSF000709">
    <property type="entry name" value="6PFK_2-Ptase"/>
    <property type="match status" value="1"/>
</dbReference>